<feature type="compositionally biased region" description="Low complexity" evidence="1">
    <location>
        <begin position="81"/>
        <end position="96"/>
    </location>
</feature>
<sequence>MTFLVVGGPPVATANAVSLGLPSSGGGLGSSLLSQHFGHADQQNKDLSFRARNRIAGRAAGRQSKVAYKADSVHEEDELASSGSGNSRPGSSGSDSTRTYTRGSSALDRWTPSPAEARARVAVKVVNGMPGMDHAQQRSGKVTLPPLPKLVVPEDDNEHGEDDELQVLSWAKDLPLDVM</sequence>
<dbReference type="AlphaFoldDB" id="A0A1Y2HZ74"/>
<dbReference type="Proteomes" id="UP000193411">
    <property type="component" value="Unassembled WGS sequence"/>
</dbReference>
<feature type="region of interest" description="Disordered" evidence="1">
    <location>
        <begin position="131"/>
        <end position="163"/>
    </location>
</feature>
<dbReference type="EMBL" id="MCFL01000006">
    <property type="protein sequence ID" value="ORZ39021.1"/>
    <property type="molecule type" value="Genomic_DNA"/>
</dbReference>
<proteinExistence type="predicted"/>
<feature type="compositionally biased region" description="Acidic residues" evidence="1">
    <location>
        <begin position="153"/>
        <end position="163"/>
    </location>
</feature>
<reference evidence="2 3" key="1">
    <citation type="submission" date="2016-07" db="EMBL/GenBank/DDBJ databases">
        <title>Pervasive Adenine N6-methylation of Active Genes in Fungi.</title>
        <authorList>
            <consortium name="DOE Joint Genome Institute"/>
            <person name="Mondo S.J."/>
            <person name="Dannebaum R.O."/>
            <person name="Kuo R.C."/>
            <person name="Labutti K."/>
            <person name="Haridas S."/>
            <person name="Kuo A."/>
            <person name="Salamov A."/>
            <person name="Ahrendt S.R."/>
            <person name="Lipzen A."/>
            <person name="Sullivan W."/>
            <person name="Andreopoulos W.B."/>
            <person name="Clum A."/>
            <person name="Lindquist E."/>
            <person name="Daum C."/>
            <person name="Ramamoorthy G.K."/>
            <person name="Gryganskyi A."/>
            <person name="Culley D."/>
            <person name="Magnuson J.K."/>
            <person name="James T.Y."/>
            <person name="O'Malley M.A."/>
            <person name="Stajich J.E."/>
            <person name="Spatafora J.W."/>
            <person name="Visel A."/>
            <person name="Grigoriev I.V."/>
        </authorList>
    </citation>
    <scope>NUCLEOTIDE SEQUENCE [LARGE SCALE GENOMIC DNA]</scope>
    <source>
        <strain evidence="2 3">PL171</strain>
    </source>
</reference>
<protein>
    <submittedName>
        <fullName evidence="2">Uncharacterized protein</fullName>
    </submittedName>
</protein>
<feature type="region of interest" description="Disordered" evidence="1">
    <location>
        <begin position="60"/>
        <end position="115"/>
    </location>
</feature>
<evidence type="ECO:0000256" key="1">
    <source>
        <dbReference type="SAM" id="MobiDB-lite"/>
    </source>
</evidence>
<gene>
    <name evidence="2" type="ORF">BCR44DRAFT_161843</name>
</gene>
<accession>A0A1Y2HZ74</accession>
<name>A0A1Y2HZ74_9FUNG</name>
<evidence type="ECO:0000313" key="2">
    <source>
        <dbReference type="EMBL" id="ORZ39021.1"/>
    </source>
</evidence>
<evidence type="ECO:0000313" key="3">
    <source>
        <dbReference type="Proteomes" id="UP000193411"/>
    </source>
</evidence>
<keyword evidence="3" id="KW-1185">Reference proteome</keyword>
<organism evidence="2 3">
    <name type="scientific">Catenaria anguillulae PL171</name>
    <dbReference type="NCBI Taxonomy" id="765915"/>
    <lineage>
        <taxon>Eukaryota</taxon>
        <taxon>Fungi</taxon>
        <taxon>Fungi incertae sedis</taxon>
        <taxon>Blastocladiomycota</taxon>
        <taxon>Blastocladiomycetes</taxon>
        <taxon>Blastocladiales</taxon>
        <taxon>Catenariaceae</taxon>
        <taxon>Catenaria</taxon>
    </lineage>
</organism>
<comment type="caution">
    <text evidence="2">The sequence shown here is derived from an EMBL/GenBank/DDBJ whole genome shotgun (WGS) entry which is preliminary data.</text>
</comment>